<dbReference type="InterPro" id="IPR036286">
    <property type="entry name" value="LexA/Signal_pep-like_sf"/>
</dbReference>
<dbReference type="CDD" id="cd06529">
    <property type="entry name" value="S24_LexA-like"/>
    <property type="match status" value="1"/>
</dbReference>
<dbReference type="PANTHER" id="PTHR40661">
    <property type="match status" value="1"/>
</dbReference>
<feature type="domain" description="HTH cro/C1-type" evidence="4">
    <location>
        <begin position="8"/>
        <end position="63"/>
    </location>
</feature>
<evidence type="ECO:0000256" key="1">
    <source>
        <dbReference type="ARBA" id="ARBA00023015"/>
    </source>
</evidence>
<dbReference type="SUPFAM" id="SSF51306">
    <property type="entry name" value="LexA/Signal peptidase"/>
    <property type="match status" value="1"/>
</dbReference>
<dbReference type="Proteomes" id="UP001562178">
    <property type="component" value="Unassembled WGS sequence"/>
</dbReference>
<dbReference type="InterPro" id="IPR039418">
    <property type="entry name" value="LexA-like"/>
</dbReference>
<evidence type="ECO:0000313" key="6">
    <source>
        <dbReference type="Proteomes" id="UP001562178"/>
    </source>
</evidence>
<dbReference type="InterPro" id="IPR010982">
    <property type="entry name" value="Lambda_DNA-bd_dom_sf"/>
</dbReference>
<dbReference type="Gene3D" id="2.10.109.10">
    <property type="entry name" value="Umud Fragment, subunit A"/>
    <property type="match status" value="1"/>
</dbReference>
<keyword evidence="6" id="KW-1185">Reference proteome</keyword>
<dbReference type="Gene3D" id="1.10.260.40">
    <property type="entry name" value="lambda repressor-like DNA-binding domains"/>
    <property type="match status" value="1"/>
</dbReference>
<dbReference type="SMART" id="SM00530">
    <property type="entry name" value="HTH_XRE"/>
    <property type="match status" value="1"/>
</dbReference>
<dbReference type="PROSITE" id="PS50943">
    <property type="entry name" value="HTH_CROC1"/>
    <property type="match status" value="1"/>
</dbReference>
<dbReference type="CDD" id="cd00093">
    <property type="entry name" value="HTH_XRE"/>
    <property type="match status" value="1"/>
</dbReference>
<name>A0ABV4AX88_9BURK</name>
<evidence type="ECO:0000256" key="2">
    <source>
        <dbReference type="ARBA" id="ARBA00023125"/>
    </source>
</evidence>
<proteinExistence type="predicted"/>
<dbReference type="EMBL" id="JBGBDC010000001">
    <property type="protein sequence ID" value="MEY2249730.1"/>
    <property type="molecule type" value="Genomic_DNA"/>
</dbReference>
<gene>
    <name evidence="5" type="ORF">AB7A72_01825</name>
</gene>
<keyword evidence="2" id="KW-0238">DNA-binding</keyword>
<keyword evidence="3" id="KW-0804">Transcription</keyword>
<dbReference type="SUPFAM" id="SSF47413">
    <property type="entry name" value="lambda repressor-like DNA-binding domains"/>
    <property type="match status" value="1"/>
</dbReference>
<sequence length="231" mass="25347">MVEYKDRLVQAMTAAEMKTADLADRLGLSYQAIKKVVDGNTKALTAENSARAAQLLNVSSDWLALGEGTMARSSTVMPYSDLSPAPIPGRPSIAVPVLSNSASMGSGAELLEHDVLTGDLKLSQEWVTQRVKPSNVQALRFIHAYGDSMKGTFNDGDILLVDTGIRLVDIDGVYVLCAHDRLFVKRVRQRWDGQFEISSDNPSIKTSDLLDGREQLDVRGRVLWAWNGQKL</sequence>
<evidence type="ECO:0000256" key="3">
    <source>
        <dbReference type="ARBA" id="ARBA00023163"/>
    </source>
</evidence>
<comment type="caution">
    <text evidence="5">The sequence shown here is derived from an EMBL/GenBank/DDBJ whole genome shotgun (WGS) entry which is preliminary data.</text>
</comment>
<reference evidence="5 6" key="1">
    <citation type="journal article" date="2016" name="Int. J. Syst. Evol. Microbiol.">
        <title>Description of Comamonas sediminis sp. nov., isolated from lagoon sediments.</title>
        <authorList>
            <person name="Subhash Y."/>
            <person name="Bang J.J."/>
            <person name="You T.H."/>
            <person name="Lee S.S."/>
        </authorList>
    </citation>
    <scope>NUCLEOTIDE SEQUENCE [LARGE SCALE GENOMIC DNA]</scope>
    <source>
        <strain evidence="5 6">JCM 31169</strain>
    </source>
</reference>
<dbReference type="InterPro" id="IPR001387">
    <property type="entry name" value="Cro/C1-type_HTH"/>
</dbReference>
<dbReference type="PANTHER" id="PTHR40661:SF3">
    <property type="entry name" value="FELS-1 PROPHAGE TRANSCRIPTIONAL REGULATOR"/>
    <property type="match status" value="1"/>
</dbReference>
<evidence type="ECO:0000313" key="5">
    <source>
        <dbReference type="EMBL" id="MEY2249730.1"/>
    </source>
</evidence>
<accession>A0ABV4AX88</accession>
<dbReference type="RefSeq" id="WP_239811336.1">
    <property type="nucleotide sequence ID" value="NZ_CP191350.1"/>
</dbReference>
<protein>
    <submittedName>
        <fullName evidence="5">S24 family peptidase</fullName>
    </submittedName>
</protein>
<dbReference type="Pfam" id="PF00717">
    <property type="entry name" value="Peptidase_S24"/>
    <property type="match status" value="1"/>
</dbReference>
<organism evidence="5 6">
    <name type="scientific">Comamonas sediminis</name>
    <dbReference type="NCBI Taxonomy" id="1783360"/>
    <lineage>
        <taxon>Bacteria</taxon>
        <taxon>Pseudomonadati</taxon>
        <taxon>Pseudomonadota</taxon>
        <taxon>Betaproteobacteria</taxon>
        <taxon>Burkholderiales</taxon>
        <taxon>Comamonadaceae</taxon>
        <taxon>Comamonas</taxon>
    </lineage>
</organism>
<keyword evidence="1" id="KW-0805">Transcription regulation</keyword>
<evidence type="ECO:0000259" key="4">
    <source>
        <dbReference type="PROSITE" id="PS50943"/>
    </source>
</evidence>
<dbReference type="InterPro" id="IPR015927">
    <property type="entry name" value="Peptidase_S24_S26A/B/C"/>
</dbReference>